<feature type="compositionally biased region" description="Basic and acidic residues" evidence="1">
    <location>
        <begin position="50"/>
        <end position="59"/>
    </location>
</feature>
<reference evidence="2" key="1">
    <citation type="journal article" date="2019" name="bioRxiv">
        <title>The Genome of the Zebra Mussel, Dreissena polymorpha: A Resource for Invasive Species Research.</title>
        <authorList>
            <person name="McCartney M.A."/>
            <person name="Auch B."/>
            <person name="Kono T."/>
            <person name="Mallez S."/>
            <person name="Zhang Y."/>
            <person name="Obille A."/>
            <person name="Becker A."/>
            <person name="Abrahante J.E."/>
            <person name="Garbe J."/>
            <person name="Badalamenti J.P."/>
            <person name="Herman A."/>
            <person name="Mangelson H."/>
            <person name="Liachko I."/>
            <person name="Sullivan S."/>
            <person name="Sone E.D."/>
            <person name="Koren S."/>
            <person name="Silverstein K.A.T."/>
            <person name="Beckman K.B."/>
            <person name="Gohl D.M."/>
        </authorList>
    </citation>
    <scope>NUCLEOTIDE SEQUENCE</scope>
    <source>
        <strain evidence="2">Duluth1</strain>
        <tissue evidence="2">Whole animal</tissue>
    </source>
</reference>
<evidence type="ECO:0000256" key="1">
    <source>
        <dbReference type="SAM" id="MobiDB-lite"/>
    </source>
</evidence>
<proteinExistence type="predicted"/>
<dbReference type="AlphaFoldDB" id="A0A9D4RAT3"/>
<dbReference type="Proteomes" id="UP000828390">
    <property type="component" value="Unassembled WGS sequence"/>
</dbReference>
<evidence type="ECO:0000313" key="2">
    <source>
        <dbReference type="EMBL" id="KAH3861541.1"/>
    </source>
</evidence>
<reference evidence="2" key="2">
    <citation type="submission" date="2020-11" db="EMBL/GenBank/DDBJ databases">
        <authorList>
            <person name="McCartney M.A."/>
            <person name="Auch B."/>
            <person name="Kono T."/>
            <person name="Mallez S."/>
            <person name="Becker A."/>
            <person name="Gohl D.M."/>
            <person name="Silverstein K.A.T."/>
            <person name="Koren S."/>
            <person name="Bechman K.B."/>
            <person name="Herman A."/>
            <person name="Abrahante J.E."/>
            <person name="Garbe J."/>
        </authorList>
    </citation>
    <scope>NUCLEOTIDE SEQUENCE</scope>
    <source>
        <strain evidence="2">Duluth1</strain>
        <tissue evidence="2">Whole animal</tissue>
    </source>
</reference>
<accession>A0A9D4RAT3</accession>
<protein>
    <submittedName>
        <fullName evidence="2">Uncharacterized protein</fullName>
    </submittedName>
</protein>
<comment type="caution">
    <text evidence="2">The sequence shown here is derived from an EMBL/GenBank/DDBJ whole genome shotgun (WGS) entry which is preliminary data.</text>
</comment>
<name>A0A9D4RAT3_DREPO</name>
<dbReference type="EMBL" id="JAIWYP010000002">
    <property type="protein sequence ID" value="KAH3861541.1"/>
    <property type="molecule type" value="Genomic_DNA"/>
</dbReference>
<organism evidence="2 3">
    <name type="scientific">Dreissena polymorpha</name>
    <name type="common">Zebra mussel</name>
    <name type="synonym">Mytilus polymorpha</name>
    <dbReference type="NCBI Taxonomy" id="45954"/>
    <lineage>
        <taxon>Eukaryota</taxon>
        <taxon>Metazoa</taxon>
        <taxon>Spiralia</taxon>
        <taxon>Lophotrochozoa</taxon>
        <taxon>Mollusca</taxon>
        <taxon>Bivalvia</taxon>
        <taxon>Autobranchia</taxon>
        <taxon>Heteroconchia</taxon>
        <taxon>Euheterodonta</taxon>
        <taxon>Imparidentia</taxon>
        <taxon>Neoheterodontei</taxon>
        <taxon>Myida</taxon>
        <taxon>Dreissenoidea</taxon>
        <taxon>Dreissenidae</taxon>
        <taxon>Dreissena</taxon>
    </lineage>
</organism>
<feature type="region of interest" description="Disordered" evidence="1">
    <location>
        <begin position="31"/>
        <end position="59"/>
    </location>
</feature>
<gene>
    <name evidence="2" type="ORF">DPMN_024473</name>
</gene>
<keyword evidence="3" id="KW-1185">Reference proteome</keyword>
<sequence>MEHILSSCTTALTQGRYRWRHDSVLQELADKLERERTKKRPAQTETPNDSVREGRTKGA</sequence>
<evidence type="ECO:0000313" key="3">
    <source>
        <dbReference type="Proteomes" id="UP000828390"/>
    </source>
</evidence>